<keyword evidence="2" id="KW-1185">Reference proteome</keyword>
<dbReference type="Proteomes" id="UP000660862">
    <property type="component" value="Unassembled WGS sequence"/>
</dbReference>
<dbReference type="RefSeq" id="WP_188506407.1">
    <property type="nucleotide sequence ID" value="NZ_BMER01000002.1"/>
</dbReference>
<organism evidence="1 2">
    <name type="scientific">Parapedobacter pyrenivorans</name>
    <dbReference type="NCBI Taxonomy" id="1305674"/>
    <lineage>
        <taxon>Bacteria</taxon>
        <taxon>Pseudomonadati</taxon>
        <taxon>Bacteroidota</taxon>
        <taxon>Sphingobacteriia</taxon>
        <taxon>Sphingobacteriales</taxon>
        <taxon>Sphingobacteriaceae</taxon>
        <taxon>Parapedobacter</taxon>
    </lineage>
</organism>
<gene>
    <name evidence="1" type="ORF">GCM10007415_25240</name>
</gene>
<evidence type="ECO:0000313" key="1">
    <source>
        <dbReference type="EMBL" id="GGG89879.1"/>
    </source>
</evidence>
<name>A0A917MBJ3_9SPHI</name>
<evidence type="ECO:0008006" key="3">
    <source>
        <dbReference type="Google" id="ProtNLM"/>
    </source>
</evidence>
<reference evidence="1" key="2">
    <citation type="submission" date="2020-09" db="EMBL/GenBank/DDBJ databases">
        <authorList>
            <person name="Sun Q."/>
            <person name="Zhou Y."/>
        </authorList>
    </citation>
    <scope>NUCLEOTIDE SEQUENCE</scope>
    <source>
        <strain evidence="1">CGMCC 1.12195</strain>
    </source>
</reference>
<sequence>MKVEAPDNNLGPYLAKKLKGQKEDSTDIAKATGIHVETVRKMRNGITKSIPAIESFKIALFVGDPIEVYLKEVYLDLKLKNTDKPTSKNIKSDTSPTGNLIFSLEDYNLDILAHRTGIKRDRLSRLTKLGIDRIETYELALIEMAADKETGELFKVLFKAVKLS</sequence>
<accession>A0A917MBJ3</accession>
<reference evidence="1" key="1">
    <citation type="journal article" date="2014" name="Int. J. Syst. Evol. Microbiol.">
        <title>Complete genome sequence of Corynebacterium casei LMG S-19264T (=DSM 44701T), isolated from a smear-ripened cheese.</title>
        <authorList>
            <consortium name="US DOE Joint Genome Institute (JGI-PGF)"/>
            <person name="Walter F."/>
            <person name="Albersmeier A."/>
            <person name="Kalinowski J."/>
            <person name="Ruckert C."/>
        </authorList>
    </citation>
    <scope>NUCLEOTIDE SEQUENCE</scope>
    <source>
        <strain evidence="1">CGMCC 1.12195</strain>
    </source>
</reference>
<dbReference type="AlphaFoldDB" id="A0A917MBJ3"/>
<protein>
    <recommendedName>
        <fullName evidence="3">Helix-turn-helix</fullName>
    </recommendedName>
</protein>
<evidence type="ECO:0000313" key="2">
    <source>
        <dbReference type="Proteomes" id="UP000660862"/>
    </source>
</evidence>
<dbReference type="EMBL" id="BMER01000002">
    <property type="protein sequence ID" value="GGG89879.1"/>
    <property type="molecule type" value="Genomic_DNA"/>
</dbReference>
<comment type="caution">
    <text evidence="1">The sequence shown here is derived from an EMBL/GenBank/DDBJ whole genome shotgun (WGS) entry which is preliminary data.</text>
</comment>
<proteinExistence type="predicted"/>